<dbReference type="Pfam" id="PF13472">
    <property type="entry name" value="Lipase_GDSL_2"/>
    <property type="match status" value="1"/>
</dbReference>
<feature type="domain" description="SGNH hydrolase-type esterase" evidence="2">
    <location>
        <begin position="63"/>
        <end position="211"/>
    </location>
</feature>
<evidence type="ECO:0000313" key="4">
    <source>
        <dbReference type="Proteomes" id="UP000326903"/>
    </source>
</evidence>
<protein>
    <submittedName>
        <fullName evidence="3">G-D-S-L family lipolytic protein</fullName>
    </submittedName>
</protein>
<dbReference type="PANTHER" id="PTHR30383:SF5">
    <property type="entry name" value="SGNH HYDROLASE-TYPE ESTERASE DOMAIN-CONTAINING PROTEIN"/>
    <property type="match status" value="1"/>
</dbReference>
<dbReference type="InterPro" id="IPR036514">
    <property type="entry name" value="SGNH_hydro_sf"/>
</dbReference>
<organism evidence="3 4">
    <name type="scientific">Ginsengibacter hankyongi</name>
    <dbReference type="NCBI Taxonomy" id="2607284"/>
    <lineage>
        <taxon>Bacteria</taxon>
        <taxon>Pseudomonadati</taxon>
        <taxon>Bacteroidota</taxon>
        <taxon>Chitinophagia</taxon>
        <taxon>Chitinophagales</taxon>
        <taxon>Chitinophagaceae</taxon>
        <taxon>Ginsengibacter</taxon>
    </lineage>
</organism>
<dbReference type="InterPro" id="IPR051532">
    <property type="entry name" value="Ester_Hydrolysis_Enzymes"/>
</dbReference>
<evidence type="ECO:0000313" key="3">
    <source>
        <dbReference type="EMBL" id="KAA9037634.1"/>
    </source>
</evidence>
<dbReference type="Proteomes" id="UP000326903">
    <property type="component" value="Unassembled WGS sequence"/>
</dbReference>
<dbReference type="Gene3D" id="3.40.50.1110">
    <property type="entry name" value="SGNH hydrolase"/>
    <property type="match status" value="1"/>
</dbReference>
<evidence type="ECO:0000256" key="1">
    <source>
        <dbReference type="SAM" id="SignalP"/>
    </source>
</evidence>
<proteinExistence type="predicted"/>
<feature type="signal peptide" evidence="1">
    <location>
        <begin position="1"/>
        <end position="23"/>
    </location>
</feature>
<accession>A0A5J5IHX0</accession>
<reference evidence="3 4" key="1">
    <citation type="submission" date="2019-09" db="EMBL/GenBank/DDBJ databases">
        <title>Draft genome sequence of Ginsengibacter sp. BR5-29.</title>
        <authorList>
            <person name="Im W.-T."/>
        </authorList>
    </citation>
    <scope>NUCLEOTIDE SEQUENCE [LARGE SCALE GENOMIC DNA]</scope>
    <source>
        <strain evidence="3 4">BR5-29</strain>
    </source>
</reference>
<dbReference type="EMBL" id="VYQF01000005">
    <property type="protein sequence ID" value="KAA9037634.1"/>
    <property type="molecule type" value="Genomic_DNA"/>
</dbReference>
<comment type="caution">
    <text evidence="3">The sequence shown here is derived from an EMBL/GenBank/DDBJ whole genome shotgun (WGS) entry which is preliminary data.</text>
</comment>
<dbReference type="GO" id="GO:0004622">
    <property type="term" value="F:phosphatidylcholine lysophospholipase activity"/>
    <property type="evidence" value="ECO:0007669"/>
    <property type="project" value="TreeGrafter"/>
</dbReference>
<gene>
    <name evidence="3" type="ORF">FW778_16195</name>
</gene>
<feature type="chain" id="PRO_5023907032" evidence="1">
    <location>
        <begin position="24"/>
        <end position="226"/>
    </location>
</feature>
<sequence length="226" mass="26246">MNKTLKIITCFLFLFFAYTSLPAQQHLPFYDEIEHFKKLDSAHFPPKNAVLFVGSSSIRKWEDVQNYFPNETVINRGFGGSELTDAIRYANDIIIPYHPREIVIYSGENDLAYADSITPAIVLRRFETLFNIIRSAMPKVPVIYVSIKPSPSRERLMPEMEVANKLIKQFLKSKNKTVFVDVYHKMLDKSGTPMTDIFLSDNLHMNAKGYHIWQKAITPYLERYKN</sequence>
<name>A0A5J5IHX0_9BACT</name>
<dbReference type="PANTHER" id="PTHR30383">
    <property type="entry name" value="THIOESTERASE 1/PROTEASE 1/LYSOPHOSPHOLIPASE L1"/>
    <property type="match status" value="1"/>
</dbReference>
<dbReference type="SUPFAM" id="SSF52266">
    <property type="entry name" value="SGNH hydrolase"/>
    <property type="match status" value="1"/>
</dbReference>
<evidence type="ECO:0000259" key="2">
    <source>
        <dbReference type="Pfam" id="PF13472"/>
    </source>
</evidence>
<keyword evidence="4" id="KW-1185">Reference proteome</keyword>
<dbReference type="AlphaFoldDB" id="A0A5J5IHX0"/>
<dbReference type="RefSeq" id="WP_150415869.1">
    <property type="nucleotide sequence ID" value="NZ_VYQF01000005.1"/>
</dbReference>
<dbReference type="InterPro" id="IPR013830">
    <property type="entry name" value="SGNH_hydro"/>
</dbReference>
<keyword evidence="1" id="KW-0732">Signal</keyword>